<gene>
    <name evidence="1" type="ORF">SAMN04244560_00852</name>
</gene>
<evidence type="ECO:0000313" key="2">
    <source>
        <dbReference type="Proteomes" id="UP000183404"/>
    </source>
</evidence>
<organism evidence="1 2">
    <name type="scientific">Thermoanaerobacter thermohydrosulfuricus</name>
    <name type="common">Clostridium thermohydrosulfuricum</name>
    <dbReference type="NCBI Taxonomy" id="1516"/>
    <lineage>
        <taxon>Bacteria</taxon>
        <taxon>Bacillati</taxon>
        <taxon>Bacillota</taxon>
        <taxon>Clostridia</taxon>
        <taxon>Thermoanaerobacterales</taxon>
        <taxon>Thermoanaerobacteraceae</taxon>
        <taxon>Thermoanaerobacter</taxon>
    </lineage>
</organism>
<dbReference type="RefSeq" id="WP_074592295.1">
    <property type="nucleotide sequence ID" value="NZ_FNBS01000015.1"/>
</dbReference>
<sequence length="99" mass="11309">MRKVKLSKVLSKLDENANPYQRFVQFYEALGWDKASLLNPVKIKLNQKDWTNLVTNEMRHAEKLGMTGVEVGFLWADRGPSADTNIEEGVIIIERGAFE</sequence>
<proteinExistence type="predicted"/>
<accession>A0A1G7LQY6</accession>
<name>A0A1G7LQY6_THETY</name>
<evidence type="ECO:0000313" key="1">
    <source>
        <dbReference type="EMBL" id="SDF51905.1"/>
    </source>
</evidence>
<dbReference type="Proteomes" id="UP000183404">
    <property type="component" value="Unassembled WGS sequence"/>
</dbReference>
<protein>
    <submittedName>
        <fullName evidence="1">Uncharacterized protein</fullName>
    </submittedName>
</protein>
<dbReference type="EMBL" id="FNBS01000015">
    <property type="protein sequence ID" value="SDF51905.1"/>
    <property type="molecule type" value="Genomic_DNA"/>
</dbReference>
<dbReference type="AlphaFoldDB" id="A0A1G7LQY6"/>
<reference evidence="1 2" key="1">
    <citation type="submission" date="2016-10" db="EMBL/GenBank/DDBJ databases">
        <authorList>
            <person name="de Groot N.N."/>
        </authorList>
    </citation>
    <scope>NUCLEOTIDE SEQUENCE [LARGE SCALE GENOMIC DNA]</scope>
    <source>
        <strain evidence="1 2">DSM 569</strain>
    </source>
</reference>